<keyword evidence="1" id="KW-0472">Membrane</keyword>
<dbReference type="GeneID" id="95975851"/>
<feature type="transmembrane region" description="Helical" evidence="1">
    <location>
        <begin position="232"/>
        <end position="258"/>
    </location>
</feature>
<dbReference type="Proteomes" id="UP001562354">
    <property type="component" value="Unassembled WGS sequence"/>
</dbReference>
<keyword evidence="1" id="KW-0812">Transmembrane</keyword>
<proteinExistence type="predicted"/>
<name>A0ABR3PGF6_9PEZI</name>
<keyword evidence="3" id="KW-1185">Reference proteome</keyword>
<protein>
    <submittedName>
        <fullName evidence="2">Uncharacterized protein</fullName>
    </submittedName>
</protein>
<evidence type="ECO:0000313" key="2">
    <source>
        <dbReference type="EMBL" id="KAL1305233.1"/>
    </source>
</evidence>
<feature type="transmembrane region" description="Helical" evidence="1">
    <location>
        <begin position="49"/>
        <end position="73"/>
    </location>
</feature>
<keyword evidence="1" id="KW-1133">Transmembrane helix</keyword>
<organism evidence="2 3">
    <name type="scientific">Neodothiora populina</name>
    <dbReference type="NCBI Taxonomy" id="2781224"/>
    <lineage>
        <taxon>Eukaryota</taxon>
        <taxon>Fungi</taxon>
        <taxon>Dikarya</taxon>
        <taxon>Ascomycota</taxon>
        <taxon>Pezizomycotina</taxon>
        <taxon>Dothideomycetes</taxon>
        <taxon>Dothideomycetidae</taxon>
        <taxon>Dothideales</taxon>
        <taxon>Dothioraceae</taxon>
        <taxon>Neodothiora</taxon>
    </lineage>
</organism>
<feature type="transmembrane region" description="Helical" evidence="1">
    <location>
        <begin position="382"/>
        <end position="403"/>
    </location>
</feature>
<comment type="caution">
    <text evidence="2">The sequence shown here is derived from an EMBL/GenBank/DDBJ whole genome shotgun (WGS) entry which is preliminary data.</text>
</comment>
<accession>A0ABR3PGF6</accession>
<feature type="transmembrane region" description="Helical" evidence="1">
    <location>
        <begin position="152"/>
        <end position="175"/>
    </location>
</feature>
<reference evidence="2 3" key="1">
    <citation type="submission" date="2024-07" db="EMBL/GenBank/DDBJ databases">
        <title>Draft sequence of the Neodothiora populina.</title>
        <authorList>
            <person name="Drown D.D."/>
            <person name="Schuette U.S."/>
            <person name="Buechlein A.B."/>
            <person name="Rusch D.R."/>
            <person name="Winton L.W."/>
            <person name="Adams G.A."/>
        </authorList>
    </citation>
    <scope>NUCLEOTIDE SEQUENCE [LARGE SCALE GENOMIC DNA]</scope>
    <source>
        <strain evidence="2 3">CPC 39397</strain>
    </source>
</reference>
<sequence length="463" mass="51139">MDGRTLLSALALGSAEVSLVDVPGNTTNLTGSNASLNADTINPSKNSSMLFGIVPVLTFVIGFIGQQFAGYVLNELVFNLACVESPVPGGTDSVQYGIAESIDHQATSKKDDDSAEKSSPSEIRNFYVTSSFRSTFKHLQAEAGDMSFLRGIGAYAVIGLQYFALTGVFTFILSYSSWMNSHNQLANVLAQIPARMIIEQADMAWLHIIMSKPRHKFWFRRLPLTWFSVFQYMWLPVLACSIAFELPGLLPAMFNWLVSFLKGPQASKTFAKSQSSHVVHIGFFYFLRKTAYMFTKSLIKPTLEVIFFTPAIAARARMQASLLPDTDDPIVPFDRTFTDSPPSGLLAPSPTEPLSFKDAIRSTALHKPTFFRLAKLYMKAHLIMTALTWLFWGVILLQVVAFLGTSPVWLLFKVVLDVPITQRDLAGLTGYTLNIFDSALRVNNLTISAPRGVNVTTNSTVLL</sequence>
<dbReference type="EMBL" id="JBFMKM010000007">
    <property type="protein sequence ID" value="KAL1305233.1"/>
    <property type="molecule type" value="Genomic_DNA"/>
</dbReference>
<evidence type="ECO:0000313" key="3">
    <source>
        <dbReference type="Proteomes" id="UP001562354"/>
    </source>
</evidence>
<gene>
    <name evidence="2" type="ORF">AAFC00_002149</name>
</gene>
<dbReference type="RefSeq" id="XP_069201506.1">
    <property type="nucleotide sequence ID" value="XM_069341432.1"/>
</dbReference>
<evidence type="ECO:0000256" key="1">
    <source>
        <dbReference type="SAM" id="Phobius"/>
    </source>
</evidence>